<feature type="binding site" evidence="1">
    <location>
        <position position="37"/>
    </location>
    <ligand>
        <name>Zn(2+)</name>
        <dbReference type="ChEBI" id="CHEBI:29105"/>
    </ligand>
</feature>
<protein>
    <submittedName>
        <fullName evidence="5">rRNA (Guanine-N(1)-)-methyltransferase</fullName>
    </submittedName>
</protein>
<dbReference type="HOGENOM" id="CLU_050931_1_0_7"/>
<name>D0LFS4_HALO1</name>
<dbReference type="Pfam" id="PF13649">
    <property type="entry name" value="Methyltransf_25"/>
    <property type="match status" value="1"/>
</dbReference>
<sequence>MSREPAAAAASAGDAAPVNAGGKNLGLSSEIVAILRCPLCAQPLARDRAALRCGAGHAFDIARQGYVNLASGRRPPRNADTKEMVAARAGFLGQGHYAPLAEALAAHLREHAPTQSEVGRIVDIGAGTGYYLARALDACESARGLAVDISKFAARHAVRAHARAGAVVADASARIPVADGAASALLSVFAPRKADELARVLARDGVLLVVSAGAEHLAELRAALGLMAVEADKEARLRAQLGGHFELRSSAELRLELDLGAAQIAALVGMGPNAFHLGGAALAERLANVADATRVSAVFRVDVLAKRAG</sequence>
<dbReference type="STRING" id="502025.Hoch_1980"/>
<dbReference type="KEGG" id="hoh:Hoch_1980"/>
<keyword evidence="5" id="KW-0808">Transferase</keyword>
<dbReference type="InterPro" id="IPR029063">
    <property type="entry name" value="SAM-dependent_MTases_sf"/>
</dbReference>
<keyword evidence="1" id="KW-0862">Zinc</keyword>
<evidence type="ECO:0000256" key="1">
    <source>
        <dbReference type="PIRSR" id="PIRSR018249-1"/>
    </source>
</evidence>
<evidence type="ECO:0000256" key="2">
    <source>
        <dbReference type="PIRSR" id="PIRSR018249-2"/>
    </source>
</evidence>
<dbReference type="InterPro" id="IPR016718">
    <property type="entry name" value="rRNA_m1G-MeTrfase_A_prd"/>
</dbReference>
<evidence type="ECO:0000313" key="5">
    <source>
        <dbReference type="EMBL" id="ACY14526.1"/>
    </source>
</evidence>
<reference evidence="5 6" key="1">
    <citation type="journal article" date="2010" name="Stand. Genomic Sci.">
        <title>Complete genome sequence of Haliangium ochraceum type strain (SMP-2).</title>
        <authorList>
            <consortium name="US DOE Joint Genome Institute (JGI-PGF)"/>
            <person name="Ivanova N."/>
            <person name="Daum C."/>
            <person name="Lang E."/>
            <person name="Abt B."/>
            <person name="Kopitz M."/>
            <person name="Saunders E."/>
            <person name="Lapidus A."/>
            <person name="Lucas S."/>
            <person name="Glavina Del Rio T."/>
            <person name="Nolan M."/>
            <person name="Tice H."/>
            <person name="Copeland A."/>
            <person name="Cheng J.F."/>
            <person name="Chen F."/>
            <person name="Bruce D."/>
            <person name="Goodwin L."/>
            <person name="Pitluck S."/>
            <person name="Mavromatis K."/>
            <person name="Pati A."/>
            <person name="Mikhailova N."/>
            <person name="Chen A."/>
            <person name="Palaniappan K."/>
            <person name="Land M."/>
            <person name="Hauser L."/>
            <person name="Chang Y.J."/>
            <person name="Jeffries C.D."/>
            <person name="Detter J.C."/>
            <person name="Brettin T."/>
            <person name="Rohde M."/>
            <person name="Goker M."/>
            <person name="Bristow J."/>
            <person name="Markowitz V."/>
            <person name="Eisen J.A."/>
            <person name="Hugenholtz P."/>
            <person name="Kyrpides N.C."/>
            <person name="Klenk H.P."/>
        </authorList>
    </citation>
    <scope>NUCLEOTIDE SEQUENCE [LARGE SCALE GENOMIC DNA]</scope>
    <source>
        <strain evidence="6">DSM 14365 / CIP 107738 / JCM 11303 / AJ 13395 / SMP-2</strain>
    </source>
</reference>
<keyword evidence="6" id="KW-1185">Reference proteome</keyword>
<feature type="binding site" evidence="1">
    <location>
        <position position="57"/>
    </location>
    <ligand>
        <name>Zn(2+)</name>
        <dbReference type="ChEBI" id="CHEBI:29105"/>
    </ligand>
</feature>
<dbReference type="GO" id="GO:0032259">
    <property type="term" value="P:methylation"/>
    <property type="evidence" value="ECO:0007669"/>
    <property type="project" value="UniProtKB-KW"/>
</dbReference>
<dbReference type="GO" id="GO:0008168">
    <property type="term" value="F:methyltransferase activity"/>
    <property type="evidence" value="ECO:0007669"/>
    <property type="project" value="UniProtKB-KW"/>
</dbReference>
<feature type="binding site" evidence="1">
    <location>
        <position position="53"/>
    </location>
    <ligand>
        <name>Zn(2+)</name>
        <dbReference type="ChEBI" id="CHEBI:29105"/>
    </ligand>
</feature>
<feature type="binding site" evidence="2">
    <location>
        <begin position="128"/>
        <end position="129"/>
    </location>
    <ligand>
        <name>S-adenosyl-L-methionine</name>
        <dbReference type="ChEBI" id="CHEBI:59789"/>
    </ligand>
</feature>
<keyword evidence="2" id="KW-0949">S-adenosyl-L-methionine</keyword>
<accession>D0LFS4</accession>
<dbReference type="CDD" id="cd02440">
    <property type="entry name" value="AdoMet_MTases"/>
    <property type="match status" value="1"/>
</dbReference>
<dbReference type="RefSeq" id="WP_012827134.1">
    <property type="nucleotide sequence ID" value="NC_013440.1"/>
</dbReference>
<dbReference type="SUPFAM" id="SSF53335">
    <property type="entry name" value="S-adenosyl-L-methionine-dependent methyltransferases"/>
    <property type="match status" value="1"/>
</dbReference>
<feature type="binding site" evidence="1">
    <location>
        <position position="40"/>
    </location>
    <ligand>
        <name>Zn(2+)</name>
        <dbReference type="ChEBI" id="CHEBI:29105"/>
    </ligand>
</feature>
<proteinExistence type="predicted"/>
<feature type="domain" description="Methyltransferase" evidence="3">
    <location>
        <begin position="121"/>
        <end position="204"/>
    </location>
</feature>
<feature type="binding site" evidence="2">
    <location>
        <position position="97"/>
    </location>
    <ligand>
        <name>S-adenosyl-L-methionine</name>
        <dbReference type="ChEBI" id="CHEBI:59789"/>
    </ligand>
</feature>
<evidence type="ECO:0000259" key="3">
    <source>
        <dbReference type="Pfam" id="PF13649"/>
    </source>
</evidence>
<dbReference type="Pfam" id="PF21302">
    <property type="entry name" value="Zn_ribbon_RlmA"/>
    <property type="match status" value="1"/>
</dbReference>
<dbReference type="AlphaFoldDB" id="D0LFS4"/>
<dbReference type="EMBL" id="CP001804">
    <property type="protein sequence ID" value="ACY14526.1"/>
    <property type="molecule type" value="Genomic_DNA"/>
</dbReference>
<dbReference type="InterPro" id="IPR041698">
    <property type="entry name" value="Methyltransf_25"/>
</dbReference>
<dbReference type="PIRSF" id="PIRSF018249">
    <property type="entry name" value="MyrA_prd"/>
    <property type="match status" value="1"/>
</dbReference>
<feature type="domain" description="23S rRNA (guanine(745)-N(1))-methyltransferase N-terminal" evidence="4">
    <location>
        <begin position="36"/>
        <end position="69"/>
    </location>
</feature>
<evidence type="ECO:0000313" key="6">
    <source>
        <dbReference type="Proteomes" id="UP000001880"/>
    </source>
</evidence>
<keyword evidence="1" id="KW-0479">Metal-binding</keyword>
<feature type="binding site" evidence="2">
    <location>
        <position position="216"/>
    </location>
    <ligand>
        <name>S-adenosyl-L-methionine</name>
        <dbReference type="ChEBI" id="CHEBI:59789"/>
    </ligand>
</feature>
<gene>
    <name evidence="5" type="ordered locus">Hoch_1980</name>
</gene>
<keyword evidence="5" id="KW-0489">Methyltransferase</keyword>
<dbReference type="GO" id="GO:0046872">
    <property type="term" value="F:metal ion binding"/>
    <property type="evidence" value="ECO:0007669"/>
    <property type="project" value="UniProtKB-KW"/>
</dbReference>
<dbReference type="Gene3D" id="3.40.50.150">
    <property type="entry name" value="Vaccinia Virus protein VP39"/>
    <property type="match status" value="1"/>
</dbReference>
<dbReference type="Proteomes" id="UP000001880">
    <property type="component" value="Chromosome"/>
</dbReference>
<dbReference type="eggNOG" id="COG2226">
    <property type="taxonomic scope" value="Bacteria"/>
</dbReference>
<evidence type="ECO:0000259" key="4">
    <source>
        <dbReference type="Pfam" id="PF21302"/>
    </source>
</evidence>
<organism evidence="5 6">
    <name type="scientific">Haliangium ochraceum (strain DSM 14365 / JCM 11303 / SMP-2)</name>
    <dbReference type="NCBI Taxonomy" id="502025"/>
    <lineage>
        <taxon>Bacteria</taxon>
        <taxon>Pseudomonadati</taxon>
        <taxon>Myxococcota</taxon>
        <taxon>Polyangia</taxon>
        <taxon>Haliangiales</taxon>
        <taxon>Kofleriaceae</taxon>
        <taxon>Haliangium</taxon>
    </lineage>
</organism>
<dbReference type="InterPro" id="IPR048647">
    <property type="entry name" value="RlmA_N"/>
</dbReference>